<evidence type="ECO:0000256" key="1">
    <source>
        <dbReference type="SAM" id="MobiDB-lite"/>
    </source>
</evidence>
<keyword evidence="3" id="KW-1185">Reference proteome</keyword>
<dbReference type="AlphaFoldDB" id="A0A5N6VYX7"/>
<feature type="region of interest" description="Disordered" evidence="1">
    <location>
        <begin position="1"/>
        <end position="25"/>
    </location>
</feature>
<dbReference type="EMBL" id="ML738325">
    <property type="protein sequence ID" value="KAE8313476.1"/>
    <property type="molecule type" value="Genomic_DNA"/>
</dbReference>
<proteinExistence type="predicted"/>
<reference evidence="3" key="1">
    <citation type="submission" date="2019-04" db="EMBL/GenBank/DDBJ databases">
        <title>Friends and foes A comparative genomics studyof 23 Aspergillus species from section Flavi.</title>
        <authorList>
            <consortium name="DOE Joint Genome Institute"/>
            <person name="Kjaerbolling I."/>
            <person name="Vesth T."/>
            <person name="Frisvad J.C."/>
            <person name="Nybo J.L."/>
            <person name="Theobald S."/>
            <person name="Kildgaard S."/>
            <person name="Isbrandt T."/>
            <person name="Kuo A."/>
            <person name="Sato A."/>
            <person name="Lyhne E.K."/>
            <person name="Kogle M.E."/>
            <person name="Wiebenga A."/>
            <person name="Kun R.S."/>
            <person name="Lubbers R.J."/>
            <person name="Makela M.R."/>
            <person name="Barry K."/>
            <person name="Chovatia M."/>
            <person name="Clum A."/>
            <person name="Daum C."/>
            <person name="Haridas S."/>
            <person name="He G."/>
            <person name="LaButti K."/>
            <person name="Lipzen A."/>
            <person name="Mondo S."/>
            <person name="Riley R."/>
            <person name="Salamov A."/>
            <person name="Simmons B.A."/>
            <person name="Magnuson J.K."/>
            <person name="Henrissat B."/>
            <person name="Mortensen U.H."/>
            <person name="Larsen T.O."/>
            <person name="Devries R.P."/>
            <person name="Grigoriev I.V."/>
            <person name="Machida M."/>
            <person name="Baker S.E."/>
            <person name="Andersen M.R."/>
        </authorList>
    </citation>
    <scope>NUCLEOTIDE SEQUENCE [LARGE SCALE GENOMIC DNA]</scope>
    <source>
        <strain evidence="3">CBS 130015</strain>
    </source>
</reference>
<protein>
    <submittedName>
        <fullName evidence="2">Uncharacterized protein</fullName>
    </submittedName>
</protein>
<organism evidence="2 3">
    <name type="scientific">Aspergillus transmontanensis</name>
    <dbReference type="NCBI Taxonomy" id="1034304"/>
    <lineage>
        <taxon>Eukaryota</taxon>
        <taxon>Fungi</taxon>
        <taxon>Dikarya</taxon>
        <taxon>Ascomycota</taxon>
        <taxon>Pezizomycotina</taxon>
        <taxon>Eurotiomycetes</taxon>
        <taxon>Eurotiomycetidae</taxon>
        <taxon>Eurotiales</taxon>
        <taxon>Aspergillaceae</taxon>
        <taxon>Aspergillus</taxon>
        <taxon>Aspergillus subgen. Circumdati</taxon>
    </lineage>
</organism>
<evidence type="ECO:0000313" key="2">
    <source>
        <dbReference type="EMBL" id="KAE8313476.1"/>
    </source>
</evidence>
<accession>A0A5N6VYX7</accession>
<feature type="compositionally biased region" description="Polar residues" evidence="1">
    <location>
        <begin position="1"/>
        <end position="18"/>
    </location>
</feature>
<dbReference type="Proteomes" id="UP000325433">
    <property type="component" value="Unassembled WGS sequence"/>
</dbReference>
<gene>
    <name evidence="2" type="ORF">BDV41DRAFT_536654</name>
</gene>
<name>A0A5N6VYX7_9EURO</name>
<sequence>MVYRPSQHQMPPSSTPTPDYSWPTHTKARPYALVNKLITSQGVNMITYCSRREGNHQG</sequence>
<evidence type="ECO:0000313" key="3">
    <source>
        <dbReference type="Proteomes" id="UP000325433"/>
    </source>
</evidence>